<reference evidence="10 11" key="1">
    <citation type="submission" date="2015-06" db="EMBL/GenBank/DDBJ databases">
        <title>Comparative genome analysis of nirS-carrying Bradyrhizobium sp. strains.</title>
        <authorList>
            <person name="Ishii S."/>
            <person name="Jang J."/>
            <person name="Nishizawa T."/>
            <person name="Senoo K."/>
        </authorList>
    </citation>
    <scope>NUCLEOTIDE SEQUENCE [LARGE SCALE GENOMIC DNA]</scope>
    <source>
        <strain evidence="10 11">TSA1</strain>
    </source>
</reference>
<dbReference type="Proteomes" id="UP000228930">
    <property type="component" value="Unassembled WGS sequence"/>
</dbReference>
<dbReference type="Gene3D" id="3.40.190.10">
    <property type="entry name" value="Periplasmic binding protein-like II"/>
    <property type="match status" value="2"/>
</dbReference>
<gene>
    <name evidence="10" type="ORF">TSA1_15120</name>
</gene>
<evidence type="ECO:0000256" key="2">
    <source>
        <dbReference type="ARBA" id="ARBA00009437"/>
    </source>
</evidence>
<keyword evidence="6" id="KW-0238">DNA-binding</keyword>
<comment type="function">
    <text evidence="1">NodD regulates the expression of the nodABCFE genes which encode other nodulation proteins. NodD is also a negative regulator of its own expression. Binds flavonoids as inducers.</text>
</comment>
<dbReference type="InterPro" id="IPR036390">
    <property type="entry name" value="WH_DNA-bd_sf"/>
</dbReference>
<dbReference type="InterPro" id="IPR037402">
    <property type="entry name" value="YidZ_PBP2"/>
</dbReference>
<dbReference type="SUPFAM" id="SSF53850">
    <property type="entry name" value="Periplasmic binding protein-like II"/>
    <property type="match status" value="1"/>
</dbReference>
<organism evidence="10 11">
    <name type="scientific">Bradyrhizobium nitroreducens</name>
    <dbReference type="NCBI Taxonomy" id="709803"/>
    <lineage>
        <taxon>Bacteria</taxon>
        <taxon>Pseudomonadati</taxon>
        <taxon>Pseudomonadota</taxon>
        <taxon>Alphaproteobacteria</taxon>
        <taxon>Hyphomicrobiales</taxon>
        <taxon>Nitrobacteraceae</taxon>
        <taxon>Bradyrhizobium</taxon>
    </lineage>
</organism>
<comment type="caution">
    <text evidence="10">The sequence shown here is derived from an EMBL/GenBank/DDBJ whole genome shotgun (WGS) entry which is preliminary data.</text>
</comment>
<protein>
    <recommendedName>
        <fullName evidence="9">HTH lysR-type domain-containing protein</fullName>
    </recommendedName>
</protein>
<keyword evidence="5" id="KW-0805">Transcription regulation</keyword>
<dbReference type="CDD" id="cd08417">
    <property type="entry name" value="PBP2_Nitroaromatics_like"/>
    <property type="match status" value="1"/>
</dbReference>
<evidence type="ECO:0000256" key="3">
    <source>
        <dbReference type="ARBA" id="ARBA00022458"/>
    </source>
</evidence>
<dbReference type="AlphaFoldDB" id="A0A2M6UBJ8"/>
<comment type="similarity">
    <text evidence="2">Belongs to the LysR transcriptional regulatory family.</text>
</comment>
<dbReference type="GO" id="GO:0003677">
    <property type="term" value="F:DNA binding"/>
    <property type="evidence" value="ECO:0007669"/>
    <property type="project" value="UniProtKB-KW"/>
</dbReference>
<proteinExistence type="inferred from homology"/>
<evidence type="ECO:0000256" key="1">
    <source>
        <dbReference type="ARBA" id="ARBA00003502"/>
    </source>
</evidence>
<evidence type="ECO:0000259" key="9">
    <source>
        <dbReference type="PROSITE" id="PS50931"/>
    </source>
</evidence>
<dbReference type="InterPro" id="IPR000847">
    <property type="entry name" value="LysR_HTH_N"/>
</dbReference>
<evidence type="ECO:0000256" key="6">
    <source>
        <dbReference type="ARBA" id="ARBA00023125"/>
    </source>
</evidence>
<dbReference type="SUPFAM" id="SSF46785">
    <property type="entry name" value="Winged helix' DNA-binding domain"/>
    <property type="match status" value="1"/>
</dbReference>
<dbReference type="PANTHER" id="PTHR30118">
    <property type="entry name" value="HTH-TYPE TRANSCRIPTIONAL REGULATOR LEUO-RELATED"/>
    <property type="match status" value="1"/>
</dbReference>
<keyword evidence="7" id="KW-0010">Activator</keyword>
<dbReference type="InterPro" id="IPR005119">
    <property type="entry name" value="LysR_subst-bd"/>
</dbReference>
<keyword evidence="4" id="KW-0678">Repressor</keyword>
<keyword evidence="8" id="KW-0804">Transcription</keyword>
<dbReference type="PRINTS" id="PR00039">
    <property type="entry name" value="HTHLYSR"/>
</dbReference>
<evidence type="ECO:0000256" key="4">
    <source>
        <dbReference type="ARBA" id="ARBA00022491"/>
    </source>
</evidence>
<dbReference type="PANTHER" id="PTHR30118:SF6">
    <property type="entry name" value="HTH-TYPE TRANSCRIPTIONAL REGULATOR LEUO"/>
    <property type="match status" value="1"/>
</dbReference>
<dbReference type="Pfam" id="PF00126">
    <property type="entry name" value="HTH_1"/>
    <property type="match status" value="1"/>
</dbReference>
<dbReference type="InterPro" id="IPR036388">
    <property type="entry name" value="WH-like_DNA-bd_sf"/>
</dbReference>
<evidence type="ECO:0000256" key="5">
    <source>
        <dbReference type="ARBA" id="ARBA00023015"/>
    </source>
</evidence>
<dbReference type="Pfam" id="PF03466">
    <property type="entry name" value="LysR_substrate"/>
    <property type="match status" value="1"/>
</dbReference>
<dbReference type="PROSITE" id="PS50931">
    <property type="entry name" value="HTH_LYSR"/>
    <property type="match status" value="1"/>
</dbReference>
<dbReference type="GO" id="GO:0003700">
    <property type="term" value="F:DNA-binding transcription factor activity"/>
    <property type="evidence" value="ECO:0007669"/>
    <property type="project" value="InterPro"/>
</dbReference>
<sequence>MTKNLKTVDLNLLVIFEAIYATKNISRAADRLGMSQPAVSNALARLRELIDDPLFVRATGGVEPTIKARELIQPVREALGLIGRHLGTGTEIDWTTYKRVFRVVIVDAMEPIIMPPVVREMLSRAPGVNIECIQAHTKVYEEIRAGTIDLACFPFPIDNIFEITVQPLCPADMVVVTRRNHPGITRPLDLETFLRLPYIGLNYDLRGLTGMDKTLASVLQSRRLAYMASKIWSIPPMVERSDLVGMLPRAFVNEIAHNFELDVHEIPVEIPEQQIFVMWHSNNDLDPGHIWLRQTMMQAVQKLRTPSPSAEALRDIESAQ</sequence>
<dbReference type="InterPro" id="IPR050389">
    <property type="entry name" value="LysR-type_TF"/>
</dbReference>
<dbReference type="Gene3D" id="1.10.10.10">
    <property type="entry name" value="Winged helix-like DNA-binding domain superfamily/Winged helix DNA-binding domain"/>
    <property type="match status" value="1"/>
</dbReference>
<dbReference type="RefSeq" id="WP_100177146.1">
    <property type="nucleotide sequence ID" value="NZ_LFJC01000003.1"/>
</dbReference>
<evidence type="ECO:0000256" key="8">
    <source>
        <dbReference type="ARBA" id="ARBA00023163"/>
    </source>
</evidence>
<dbReference type="EMBL" id="LFJC01000003">
    <property type="protein sequence ID" value="PIT01955.1"/>
    <property type="molecule type" value="Genomic_DNA"/>
</dbReference>
<evidence type="ECO:0000256" key="7">
    <source>
        <dbReference type="ARBA" id="ARBA00023159"/>
    </source>
</evidence>
<name>A0A2M6UBJ8_9BRAD</name>
<accession>A0A2M6UBJ8</accession>
<keyword evidence="3" id="KW-0536">Nodulation</keyword>
<evidence type="ECO:0000313" key="10">
    <source>
        <dbReference type="EMBL" id="PIT01955.1"/>
    </source>
</evidence>
<keyword evidence="11" id="KW-1185">Reference proteome</keyword>
<feature type="domain" description="HTH lysR-type" evidence="9">
    <location>
        <begin position="8"/>
        <end position="65"/>
    </location>
</feature>
<evidence type="ECO:0000313" key="11">
    <source>
        <dbReference type="Proteomes" id="UP000228930"/>
    </source>
</evidence>